<dbReference type="Gene3D" id="3.30.70.260">
    <property type="match status" value="1"/>
</dbReference>
<evidence type="ECO:0000256" key="6">
    <source>
        <dbReference type="ARBA" id="ARBA00012404"/>
    </source>
</evidence>
<dbReference type="PANTHER" id="PTHR21022:SF19">
    <property type="entry name" value="PREPHENATE DEHYDRATASE-RELATED"/>
    <property type="match status" value="1"/>
</dbReference>
<keyword evidence="10" id="KW-0028">Amino-acid biosynthesis</keyword>
<evidence type="ECO:0000259" key="20">
    <source>
        <dbReference type="PROSITE" id="PS51168"/>
    </source>
</evidence>
<evidence type="ECO:0000256" key="10">
    <source>
        <dbReference type="ARBA" id="ARBA00022605"/>
    </source>
</evidence>
<evidence type="ECO:0000259" key="21">
    <source>
        <dbReference type="PROSITE" id="PS51171"/>
    </source>
</evidence>
<evidence type="ECO:0000256" key="4">
    <source>
        <dbReference type="ARBA" id="ARBA00004741"/>
    </source>
</evidence>
<evidence type="ECO:0000256" key="15">
    <source>
        <dbReference type="ARBA" id="ARBA00023268"/>
    </source>
</evidence>
<dbReference type="GO" id="GO:0004106">
    <property type="term" value="F:chorismate mutase activity"/>
    <property type="evidence" value="ECO:0007669"/>
    <property type="project" value="UniProtKB-EC"/>
</dbReference>
<reference evidence="24" key="1">
    <citation type="submission" date="2016-01" db="EMBL/GenBank/DDBJ databases">
        <title>Draft genome sequence of Thermodesulfovibrio aggregans strain TGE-P1.</title>
        <authorList>
            <person name="Sekiguchi Y."/>
            <person name="Ohashi A."/>
            <person name="Matsuura N."/>
            <person name="Tourlousse M.D."/>
        </authorList>
    </citation>
    <scope>NUCLEOTIDE SEQUENCE [LARGE SCALE GENOMIC DNA]</scope>
    <source>
        <strain evidence="24">TGE-P1</strain>
    </source>
</reference>
<keyword evidence="13" id="KW-0413">Isomerase</keyword>
<evidence type="ECO:0000256" key="5">
    <source>
        <dbReference type="ARBA" id="ARBA00004817"/>
    </source>
</evidence>
<comment type="catalytic activity">
    <reaction evidence="18">
        <text>prephenate + H(+) = 3-phenylpyruvate + CO2 + H2O</text>
        <dbReference type="Rhea" id="RHEA:21648"/>
        <dbReference type="ChEBI" id="CHEBI:15377"/>
        <dbReference type="ChEBI" id="CHEBI:15378"/>
        <dbReference type="ChEBI" id="CHEBI:16526"/>
        <dbReference type="ChEBI" id="CHEBI:18005"/>
        <dbReference type="ChEBI" id="CHEBI:29934"/>
        <dbReference type="EC" id="4.2.1.51"/>
    </reaction>
</comment>
<dbReference type="Pfam" id="PF00800">
    <property type="entry name" value="PDT"/>
    <property type="match status" value="1"/>
</dbReference>
<dbReference type="FunFam" id="3.40.190.10:FF:000034">
    <property type="entry name" value="Chorismate mutase/prephenate dehydratase"/>
    <property type="match status" value="1"/>
</dbReference>
<dbReference type="Gene3D" id="1.20.59.10">
    <property type="entry name" value="Chorismate mutase"/>
    <property type="match status" value="1"/>
</dbReference>
<dbReference type="OrthoDB" id="9802281at2"/>
<evidence type="ECO:0000256" key="11">
    <source>
        <dbReference type="ARBA" id="ARBA00023141"/>
    </source>
</evidence>
<evidence type="ECO:0000256" key="7">
    <source>
        <dbReference type="ARBA" id="ARBA00013147"/>
    </source>
</evidence>
<dbReference type="InterPro" id="IPR036263">
    <property type="entry name" value="Chorismate_II_sf"/>
</dbReference>
<dbReference type="SUPFAM" id="SSF55021">
    <property type="entry name" value="ACT-like"/>
    <property type="match status" value="1"/>
</dbReference>
<dbReference type="InterPro" id="IPR002912">
    <property type="entry name" value="ACT_dom"/>
</dbReference>
<dbReference type="PROSITE" id="PS51168">
    <property type="entry name" value="CHORISMATE_MUT_2"/>
    <property type="match status" value="1"/>
</dbReference>
<name>A0A0U9I9Q7_9BACT</name>
<dbReference type="RefSeq" id="WP_059176155.1">
    <property type="nucleotide sequence ID" value="NZ_BCNO01000001.1"/>
</dbReference>
<evidence type="ECO:0000313" key="23">
    <source>
        <dbReference type="EMBL" id="GAQ94726.1"/>
    </source>
</evidence>
<dbReference type="PROSITE" id="PS51671">
    <property type="entry name" value="ACT"/>
    <property type="match status" value="1"/>
</dbReference>
<dbReference type="InterPro" id="IPR002701">
    <property type="entry name" value="CM_II_prokaryot"/>
</dbReference>
<dbReference type="PROSITE" id="PS51171">
    <property type="entry name" value="PREPHENATE_DEHYDR_3"/>
    <property type="match status" value="1"/>
</dbReference>
<dbReference type="UniPathway" id="UPA00121">
    <property type="reaction ID" value="UER00345"/>
</dbReference>
<dbReference type="SUPFAM" id="SSF48600">
    <property type="entry name" value="Chorismate mutase II"/>
    <property type="match status" value="1"/>
</dbReference>
<evidence type="ECO:0000256" key="12">
    <source>
        <dbReference type="ARBA" id="ARBA00023222"/>
    </source>
</evidence>
<dbReference type="SMART" id="SM00830">
    <property type="entry name" value="CM_2"/>
    <property type="match status" value="1"/>
</dbReference>
<keyword evidence="24" id="KW-1185">Reference proteome</keyword>
<dbReference type="GO" id="GO:0046417">
    <property type="term" value="P:chorismate metabolic process"/>
    <property type="evidence" value="ECO:0007669"/>
    <property type="project" value="InterPro"/>
</dbReference>
<dbReference type="NCBIfam" id="TIGR01807">
    <property type="entry name" value="CM_P2"/>
    <property type="match status" value="1"/>
</dbReference>
<evidence type="ECO:0000256" key="9">
    <source>
        <dbReference type="ARBA" id="ARBA00022490"/>
    </source>
</evidence>
<dbReference type="Gene3D" id="3.40.190.10">
    <property type="entry name" value="Periplasmic binding protein-like II"/>
    <property type="match status" value="2"/>
</dbReference>
<dbReference type="InterPro" id="IPR036979">
    <property type="entry name" value="CM_dom_sf"/>
</dbReference>
<evidence type="ECO:0000256" key="16">
    <source>
        <dbReference type="ARBA" id="ARBA00031175"/>
    </source>
</evidence>
<keyword evidence="12" id="KW-0584">Phenylalanine biosynthesis</keyword>
<feature type="domain" description="Chorismate mutase" evidence="20">
    <location>
        <begin position="1"/>
        <end position="90"/>
    </location>
</feature>
<feature type="domain" description="ACT" evidence="22">
    <location>
        <begin position="277"/>
        <end position="354"/>
    </location>
</feature>
<organism evidence="23 24">
    <name type="scientific">Thermodesulfovibrio aggregans</name>
    <dbReference type="NCBI Taxonomy" id="86166"/>
    <lineage>
        <taxon>Bacteria</taxon>
        <taxon>Pseudomonadati</taxon>
        <taxon>Nitrospirota</taxon>
        <taxon>Thermodesulfovibrionia</taxon>
        <taxon>Thermodesulfovibrionales</taxon>
        <taxon>Thermodesulfovibrionaceae</taxon>
        <taxon>Thermodesulfovibrio</taxon>
    </lineage>
</organism>
<comment type="catalytic activity">
    <reaction evidence="1">
        <text>chorismate = prephenate</text>
        <dbReference type="Rhea" id="RHEA:13897"/>
        <dbReference type="ChEBI" id="CHEBI:29748"/>
        <dbReference type="ChEBI" id="CHEBI:29934"/>
        <dbReference type="EC" id="5.4.99.5"/>
    </reaction>
</comment>
<keyword evidence="15" id="KW-0511">Multifunctional enzyme</keyword>
<dbReference type="AlphaFoldDB" id="A0A0U9I9Q7"/>
<comment type="function">
    <text evidence="2">Catalyzes the Claisen rearrangement of chorismate to prephenate and the decarboxylation/dehydration of prephenate to phenylpyruvate.</text>
</comment>
<keyword evidence="9" id="KW-0963">Cytoplasm</keyword>
<evidence type="ECO:0000256" key="18">
    <source>
        <dbReference type="ARBA" id="ARBA00047848"/>
    </source>
</evidence>
<dbReference type="PANTHER" id="PTHR21022">
    <property type="entry name" value="PREPHENATE DEHYDRATASE P PROTEIN"/>
    <property type="match status" value="1"/>
</dbReference>
<evidence type="ECO:0000256" key="14">
    <source>
        <dbReference type="ARBA" id="ARBA00023239"/>
    </source>
</evidence>
<dbReference type="InterPro" id="IPR001086">
    <property type="entry name" value="Preph_deHydtase"/>
</dbReference>
<dbReference type="SUPFAM" id="SSF53850">
    <property type="entry name" value="Periplasmic binding protein-like II"/>
    <property type="match status" value="1"/>
</dbReference>
<comment type="pathway">
    <text evidence="5">Metabolic intermediate biosynthesis; prephenate biosynthesis; prephenate from chorismate: step 1/1.</text>
</comment>
<dbReference type="FunFam" id="3.30.70.260:FF:000012">
    <property type="entry name" value="Prephenate dehydratase"/>
    <property type="match status" value="1"/>
</dbReference>
<dbReference type="STRING" id="86166.TAGGR_1911"/>
<dbReference type="GO" id="GO:0004664">
    <property type="term" value="F:prephenate dehydratase activity"/>
    <property type="evidence" value="ECO:0007669"/>
    <property type="project" value="UniProtKB-EC"/>
</dbReference>
<dbReference type="InterPro" id="IPR018528">
    <property type="entry name" value="Preph_deHydtase_CS"/>
</dbReference>
<comment type="pathway">
    <text evidence="4">Amino-acid biosynthesis; L-phenylalanine biosynthesis; phenylpyruvate from prephenate: step 1/1.</text>
</comment>
<evidence type="ECO:0000256" key="1">
    <source>
        <dbReference type="ARBA" id="ARBA00000824"/>
    </source>
</evidence>
<dbReference type="PIRSF" id="PIRSF001500">
    <property type="entry name" value="Chor_mut_pdt_Ppr"/>
    <property type="match status" value="1"/>
</dbReference>
<evidence type="ECO:0000256" key="13">
    <source>
        <dbReference type="ARBA" id="ARBA00023235"/>
    </source>
</evidence>
<evidence type="ECO:0000256" key="8">
    <source>
        <dbReference type="ARBA" id="ARBA00014401"/>
    </source>
</evidence>
<dbReference type="Proteomes" id="UP000054976">
    <property type="component" value="Unassembled WGS sequence"/>
</dbReference>
<dbReference type="Pfam" id="PF01817">
    <property type="entry name" value="CM_2"/>
    <property type="match status" value="1"/>
</dbReference>
<protein>
    <recommendedName>
        <fullName evidence="8">Bifunctional chorismate mutase/prephenate dehydratase</fullName>
        <ecNumber evidence="7">4.2.1.51</ecNumber>
        <ecNumber evidence="6">5.4.99.5</ecNumber>
    </recommendedName>
    <alternativeName>
        <fullName evidence="17">Chorismate mutase-prephenate dehydratase</fullName>
    </alternativeName>
    <alternativeName>
        <fullName evidence="16">p-protein</fullName>
    </alternativeName>
</protein>
<evidence type="ECO:0000313" key="24">
    <source>
        <dbReference type="Proteomes" id="UP000054976"/>
    </source>
</evidence>
<dbReference type="GO" id="GO:0005737">
    <property type="term" value="C:cytoplasm"/>
    <property type="evidence" value="ECO:0007669"/>
    <property type="project" value="UniProtKB-SubCell"/>
</dbReference>
<evidence type="ECO:0000256" key="19">
    <source>
        <dbReference type="PIRSR" id="PIRSR001500-2"/>
    </source>
</evidence>
<proteinExistence type="predicted"/>
<dbReference type="EC" id="4.2.1.51" evidence="7"/>
<dbReference type="InterPro" id="IPR010957">
    <property type="entry name" value="G/b/e-P-prot_chorismate_mutase"/>
</dbReference>
<comment type="subcellular location">
    <subcellularLocation>
        <location evidence="3">Cytoplasm</location>
    </subcellularLocation>
</comment>
<feature type="site" description="Essential for prephenate dehydratase activity" evidence="19">
    <location>
        <position position="258"/>
    </location>
</feature>
<gene>
    <name evidence="23" type="ORF">TAGGR_1911</name>
</gene>
<dbReference type="EMBL" id="BCNO01000001">
    <property type="protein sequence ID" value="GAQ94726.1"/>
    <property type="molecule type" value="Genomic_DNA"/>
</dbReference>
<feature type="domain" description="Prephenate dehydratase" evidence="21">
    <location>
        <begin position="90"/>
        <end position="265"/>
    </location>
</feature>
<dbReference type="InterPro" id="IPR008242">
    <property type="entry name" value="Chor_mutase/pphenate_deHydtase"/>
</dbReference>
<dbReference type="PROSITE" id="PS00858">
    <property type="entry name" value="PREPHENATE_DEHYDR_2"/>
    <property type="match status" value="1"/>
</dbReference>
<dbReference type="InterPro" id="IPR045865">
    <property type="entry name" value="ACT-like_dom_sf"/>
</dbReference>
<keyword evidence="11" id="KW-0057">Aromatic amino acid biosynthesis</keyword>
<sequence length="358" mass="40843">MVDEKLRKLRDTIDKIDVEILRLLNERAKIAIEIAETKKAKGLSFYDPVREKSVIDKIIKLNKGPFSDEVIKTLFREILSATLALQESQKIAYLGPEGTFTHLAAIKYFGSFARFEPGDSIKSIFESVEKGLSKFGVVPIENSNEGTVTYTLDMFMQYEVKISGEIIIPITLHLLSRSGQREKIKKIYSHPHARAQCREWLNKNMPNIPVYDVASTAEAARQACIDEEIAAIASEFASQIYGLKFVAKHIEDYKNNYTRFFVIGKSFPGKTGSDKTSIMFSLQDKPGALYNALKPFKDANINLTKIESRPAKMRKWEYIFFVDFTGHIEDEEVIKTLEKVKDYCIELVHLGSYPMFEH</sequence>
<evidence type="ECO:0000256" key="2">
    <source>
        <dbReference type="ARBA" id="ARBA00002364"/>
    </source>
</evidence>
<dbReference type="CDD" id="cd13630">
    <property type="entry name" value="PBP2_PDT_1"/>
    <property type="match status" value="1"/>
</dbReference>
<dbReference type="GO" id="GO:0009094">
    <property type="term" value="P:L-phenylalanine biosynthetic process"/>
    <property type="evidence" value="ECO:0007669"/>
    <property type="project" value="UniProtKB-UniPathway"/>
</dbReference>
<dbReference type="Pfam" id="PF01842">
    <property type="entry name" value="ACT"/>
    <property type="match status" value="1"/>
</dbReference>
<dbReference type="NCBIfam" id="NF008865">
    <property type="entry name" value="PRK11898.1"/>
    <property type="match status" value="1"/>
</dbReference>
<evidence type="ECO:0000256" key="3">
    <source>
        <dbReference type="ARBA" id="ARBA00004496"/>
    </source>
</evidence>
<keyword evidence="14" id="KW-0456">Lyase</keyword>
<dbReference type="FunFam" id="3.40.190.10:FF:000029">
    <property type="entry name" value="Chorismate mutase/Prephenate dehydratase"/>
    <property type="match status" value="1"/>
</dbReference>
<dbReference type="UniPathway" id="UPA00120">
    <property type="reaction ID" value="UER00203"/>
</dbReference>
<dbReference type="CDD" id="cd04905">
    <property type="entry name" value="ACT_CM-PDT"/>
    <property type="match status" value="1"/>
</dbReference>
<evidence type="ECO:0000259" key="22">
    <source>
        <dbReference type="PROSITE" id="PS51671"/>
    </source>
</evidence>
<evidence type="ECO:0000256" key="17">
    <source>
        <dbReference type="ARBA" id="ARBA00031520"/>
    </source>
</evidence>
<dbReference type="EC" id="5.4.99.5" evidence="6"/>
<accession>A0A0U9I9Q7</accession>
<comment type="caution">
    <text evidence="23">The sequence shown here is derived from an EMBL/GenBank/DDBJ whole genome shotgun (WGS) entry which is preliminary data.</text>
</comment>